<sequence>ASWDGYVHQVNADGILYRRYPVGEAGVEYPSALDSDPDGAVAIATNKGRLYLLSPTGNLHSLPSLGGYVRRVRLADLDDDGQPELIAGSHTGDLVVIPALSPANLQIGKSANLHTCPVTDLAFADLDGDGLREVLVACAGPKPGVYAFSADGTQRWRYETPAGVWAVAVSDLDGSTEPRPEREEGLTEVNDAWPEVVIGGDDGTLRVLDHLGRPRGGIALGGPVHGLRVHDLDGDGQPEILARTGWQVHALTVTPAWEADMPSPSPP</sequence>
<dbReference type="Gene3D" id="2.130.10.10">
    <property type="entry name" value="YVTN repeat-like/Quinoprotein amine dehydrogenase"/>
    <property type="match status" value="1"/>
</dbReference>
<evidence type="ECO:0008006" key="2">
    <source>
        <dbReference type="Google" id="ProtNLM"/>
    </source>
</evidence>
<dbReference type="AlphaFoldDB" id="X0W7S3"/>
<comment type="caution">
    <text evidence="1">The sequence shown here is derived from an EMBL/GenBank/DDBJ whole genome shotgun (WGS) entry which is preliminary data.</text>
</comment>
<feature type="non-terminal residue" evidence="1">
    <location>
        <position position="1"/>
    </location>
</feature>
<dbReference type="SUPFAM" id="SSF69318">
    <property type="entry name" value="Integrin alpha N-terminal domain"/>
    <property type="match status" value="1"/>
</dbReference>
<evidence type="ECO:0000313" key="1">
    <source>
        <dbReference type="EMBL" id="GAG08706.1"/>
    </source>
</evidence>
<proteinExistence type="predicted"/>
<dbReference type="InterPro" id="IPR015943">
    <property type="entry name" value="WD40/YVTN_repeat-like_dom_sf"/>
</dbReference>
<accession>X0W7S3</accession>
<gene>
    <name evidence="1" type="ORF">S01H1_40775</name>
</gene>
<reference evidence="1" key="1">
    <citation type="journal article" date="2014" name="Front. Microbiol.">
        <title>High frequency of phylogenetically diverse reductive dehalogenase-homologous genes in deep subseafloor sedimentary metagenomes.</title>
        <authorList>
            <person name="Kawai M."/>
            <person name="Futagami T."/>
            <person name="Toyoda A."/>
            <person name="Takaki Y."/>
            <person name="Nishi S."/>
            <person name="Hori S."/>
            <person name="Arai W."/>
            <person name="Tsubouchi T."/>
            <person name="Morono Y."/>
            <person name="Uchiyama I."/>
            <person name="Ito T."/>
            <person name="Fujiyama A."/>
            <person name="Inagaki F."/>
            <person name="Takami H."/>
        </authorList>
    </citation>
    <scope>NUCLEOTIDE SEQUENCE</scope>
    <source>
        <strain evidence="1">Expedition CK06-06</strain>
    </source>
</reference>
<name>X0W7S3_9ZZZZ</name>
<dbReference type="EMBL" id="BARS01025831">
    <property type="protein sequence ID" value="GAG08706.1"/>
    <property type="molecule type" value="Genomic_DNA"/>
</dbReference>
<dbReference type="InterPro" id="IPR028994">
    <property type="entry name" value="Integrin_alpha_N"/>
</dbReference>
<feature type="non-terminal residue" evidence="1">
    <location>
        <position position="267"/>
    </location>
</feature>
<protein>
    <recommendedName>
        <fullName evidence="2">VCBS repeat-containing protein</fullName>
    </recommendedName>
</protein>
<organism evidence="1">
    <name type="scientific">marine sediment metagenome</name>
    <dbReference type="NCBI Taxonomy" id="412755"/>
    <lineage>
        <taxon>unclassified sequences</taxon>
        <taxon>metagenomes</taxon>
        <taxon>ecological metagenomes</taxon>
    </lineage>
</organism>